<accession>A0A0E9Q1H5</accession>
<feature type="region of interest" description="Disordered" evidence="1">
    <location>
        <begin position="1"/>
        <end position="37"/>
    </location>
</feature>
<dbReference type="EMBL" id="GBXM01098382">
    <property type="protein sequence ID" value="JAH10195.1"/>
    <property type="molecule type" value="Transcribed_RNA"/>
</dbReference>
<evidence type="ECO:0000313" key="2">
    <source>
        <dbReference type="EMBL" id="JAH10195.1"/>
    </source>
</evidence>
<reference evidence="2" key="1">
    <citation type="submission" date="2014-11" db="EMBL/GenBank/DDBJ databases">
        <authorList>
            <person name="Amaro Gonzalez C."/>
        </authorList>
    </citation>
    <scope>NUCLEOTIDE SEQUENCE</scope>
</reference>
<dbReference type="AlphaFoldDB" id="A0A0E9Q1H5"/>
<sequence>MQYAHERRSTVAGRSLNLSPPPCAVQKSAGEGQRVNS</sequence>
<organism evidence="2">
    <name type="scientific">Anguilla anguilla</name>
    <name type="common">European freshwater eel</name>
    <name type="synonym">Muraena anguilla</name>
    <dbReference type="NCBI Taxonomy" id="7936"/>
    <lineage>
        <taxon>Eukaryota</taxon>
        <taxon>Metazoa</taxon>
        <taxon>Chordata</taxon>
        <taxon>Craniata</taxon>
        <taxon>Vertebrata</taxon>
        <taxon>Euteleostomi</taxon>
        <taxon>Actinopterygii</taxon>
        <taxon>Neopterygii</taxon>
        <taxon>Teleostei</taxon>
        <taxon>Anguilliformes</taxon>
        <taxon>Anguillidae</taxon>
        <taxon>Anguilla</taxon>
    </lineage>
</organism>
<reference evidence="2" key="2">
    <citation type="journal article" date="2015" name="Fish Shellfish Immunol.">
        <title>Early steps in the European eel (Anguilla anguilla)-Vibrio vulnificus interaction in the gills: Role of the RtxA13 toxin.</title>
        <authorList>
            <person name="Callol A."/>
            <person name="Pajuelo D."/>
            <person name="Ebbesson L."/>
            <person name="Teles M."/>
            <person name="MacKenzie S."/>
            <person name="Amaro C."/>
        </authorList>
    </citation>
    <scope>NUCLEOTIDE SEQUENCE</scope>
</reference>
<name>A0A0E9Q1H5_ANGAN</name>
<protein>
    <submittedName>
        <fullName evidence="2">Uncharacterized protein</fullName>
    </submittedName>
</protein>
<proteinExistence type="predicted"/>
<evidence type="ECO:0000256" key="1">
    <source>
        <dbReference type="SAM" id="MobiDB-lite"/>
    </source>
</evidence>